<sequence length="158" mass="17462">DSECEALRKESKMSEQNLIFETNHKSKNLTSDEYAKSGCYKTEEFDSNRGGSASDSKALESSTEASSNINNTPKINFSVSKPPQPVKLGEDEVDERHELQSENSTASNNVKLETTTSTSQSSNVTSQQSLNSHVPSSQQEQKSLPTTEIEGDKKKRKR</sequence>
<gene>
    <name evidence="2" type="ORF">ALEPTO_LOCUS13610</name>
</gene>
<dbReference type="EMBL" id="CAJVPS010045347">
    <property type="protein sequence ID" value="CAG8759264.1"/>
    <property type="molecule type" value="Genomic_DNA"/>
</dbReference>
<protein>
    <submittedName>
        <fullName evidence="2">8923_t:CDS:1</fullName>
    </submittedName>
</protein>
<feature type="non-terminal residue" evidence="2">
    <location>
        <position position="158"/>
    </location>
</feature>
<evidence type="ECO:0000256" key="1">
    <source>
        <dbReference type="SAM" id="MobiDB-lite"/>
    </source>
</evidence>
<feature type="compositionally biased region" description="Polar residues" evidence="1">
    <location>
        <begin position="101"/>
        <end position="113"/>
    </location>
</feature>
<reference evidence="2" key="1">
    <citation type="submission" date="2021-06" db="EMBL/GenBank/DDBJ databases">
        <authorList>
            <person name="Kallberg Y."/>
            <person name="Tangrot J."/>
            <person name="Rosling A."/>
        </authorList>
    </citation>
    <scope>NUCLEOTIDE SEQUENCE</scope>
    <source>
        <strain evidence="2">FL130A</strain>
    </source>
</reference>
<evidence type="ECO:0000313" key="3">
    <source>
        <dbReference type="Proteomes" id="UP000789508"/>
    </source>
</evidence>
<feature type="compositionally biased region" description="Polar residues" evidence="1">
    <location>
        <begin position="49"/>
        <end position="81"/>
    </location>
</feature>
<dbReference type="AlphaFoldDB" id="A0A9N9NUW7"/>
<accession>A0A9N9NUW7</accession>
<feature type="compositionally biased region" description="Basic and acidic residues" evidence="1">
    <location>
        <begin position="88"/>
        <end position="100"/>
    </location>
</feature>
<evidence type="ECO:0000313" key="2">
    <source>
        <dbReference type="EMBL" id="CAG8759264.1"/>
    </source>
</evidence>
<comment type="caution">
    <text evidence="2">The sequence shown here is derived from an EMBL/GenBank/DDBJ whole genome shotgun (WGS) entry which is preliminary data.</text>
</comment>
<feature type="compositionally biased region" description="Low complexity" evidence="1">
    <location>
        <begin position="114"/>
        <end position="132"/>
    </location>
</feature>
<feature type="region of interest" description="Disordered" evidence="1">
    <location>
        <begin position="41"/>
        <end position="158"/>
    </location>
</feature>
<keyword evidence="3" id="KW-1185">Reference proteome</keyword>
<dbReference type="Proteomes" id="UP000789508">
    <property type="component" value="Unassembled WGS sequence"/>
</dbReference>
<feature type="non-terminal residue" evidence="2">
    <location>
        <position position="1"/>
    </location>
</feature>
<proteinExistence type="predicted"/>
<organism evidence="2 3">
    <name type="scientific">Ambispora leptoticha</name>
    <dbReference type="NCBI Taxonomy" id="144679"/>
    <lineage>
        <taxon>Eukaryota</taxon>
        <taxon>Fungi</taxon>
        <taxon>Fungi incertae sedis</taxon>
        <taxon>Mucoromycota</taxon>
        <taxon>Glomeromycotina</taxon>
        <taxon>Glomeromycetes</taxon>
        <taxon>Archaeosporales</taxon>
        <taxon>Ambisporaceae</taxon>
        <taxon>Ambispora</taxon>
    </lineage>
</organism>
<name>A0A9N9NUW7_9GLOM</name>
<feature type="compositionally biased region" description="Polar residues" evidence="1">
    <location>
        <begin position="133"/>
        <end position="146"/>
    </location>
</feature>